<feature type="compositionally biased region" description="Pro residues" evidence="1">
    <location>
        <begin position="1"/>
        <end position="10"/>
    </location>
</feature>
<keyword evidence="2" id="KW-0472">Membrane</keyword>
<keyword evidence="2" id="KW-1133">Transmembrane helix</keyword>
<dbReference type="AlphaFoldDB" id="A0A7S0YNB7"/>
<gene>
    <name evidence="3" type="ORF">HTEP1355_LOCUS1517</name>
</gene>
<protein>
    <submittedName>
        <fullName evidence="3">Uncharacterized protein</fullName>
    </submittedName>
</protein>
<dbReference type="EMBL" id="HBFN01002491">
    <property type="protein sequence ID" value="CAD8779322.1"/>
    <property type="molecule type" value="Transcribed_RNA"/>
</dbReference>
<feature type="region of interest" description="Disordered" evidence="1">
    <location>
        <begin position="1"/>
        <end position="25"/>
    </location>
</feature>
<evidence type="ECO:0000313" key="3">
    <source>
        <dbReference type="EMBL" id="CAD8779322.1"/>
    </source>
</evidence>
<evidence type="ECO:0000256" key="1">
    <source>
        <dbReference type="SAM" id="MobiDB-lite"/>
    </source>
</evidence>
<keyword evidence="2" id="KW-0812">Transmembrane</keyword>
<organism evidence="3">
    <name type="scientific">Hemiselmis tepida</name>
    <dbReference type="NCBI Taxonomy" id="464990"/>
    <lineage>
        <taxon>Eukaryota</taxon>
        <taxon>Cryptophyceae</taxon>
        <taxon>Cryptomonadales</taxon>
        <taxon>Hemiselmidaceae</taxon>
        <taxon>Hemiselmis</taxon>
    </lineage>
</organism>
<feature type="transmembrane region" description="Helical" evidence="2">
    <location>
        <begin position="117"/>
        <end position="136"/>
    </location>
</feature>
<accession>A0A7S0YNB7</accession>
<name>A0A7S0YNB7_9CRYP</name>
<evidence type="ECO:0000256" key="2">
    <source>
        <dbReference type="SAM" id="Phobius"/>
    </source>
</evidence>
<sequence length="163" mass="16526">MARSAEPPPFVLAQEEGSSGNGADRGAKYRRTAAVLSVLCLTMLLCTKLASHHTAAGGVTGLATAMQSTASALSQAAAGGHGSAEASGSDKEAEAAKSSMFAQKAGWDKGSWSAGDWAAWVIPGPLMTIVATGFVFGLYGPLWASGVLVVLVGVDVFSYYVGL</sequence>
<feature type="transmembrane region" description="Helical" evidence="2">
    <location>
        <begin position="142"/>
        <end position="162"/>
    </location>
</feature>
<proteinExistence type="predicted"/>
<reference evidence="3" key="1">
    <citation type="submission" date="2021-01" db="EMBL/GenBank/DDBJ databases">
        <authorList>
            <person name="Corre E."/>
            <person name="Pelletier E."/>
            <person name="Niang G."/>
            <person name="Scheremetjew M."/>
            <person name="Finn R."/>
            <person name="Kale V."/>
            <person name="Holt S."/>
            <person name="Cochrane G."/>
            <person name="Meng A."/>
            <person name="Brown T."/>
            <person name="Cohen L."/>
        </authorList>
    </citation>
    <scope>NUCLEOTIDE SEQUENCE</scope>
    <source>
        <strain evidence="3">CCMP443</strain>
    </source>
</reference>